<keyword evidence="7 12" id="KW-1133">Transmembrane helix</keyword>
<evidence type="ECO:0000256" key="5">
    <source>
        <dbReference type="ARBA" id="ARBA00022827"/>
    </source>
</evidence>
<keyword evidence="8" id="KW-0560">Oxidoreductase</keyword>
<keyword evidence="10 12" id="KW-0472">Membrane</keyword>
<evidence type="ECO:0000256" key="4">
    <source>
        <dbReference type="ARBA" id="ARBA00022692"/>
    </source>
</evidence>
<evidence type="ECO:0000313" key="17">
    <source>
        <dbReference type="Proteomes" id="UP000182444"/>
    </source>
</evidence>
<feature type="domain" description="Ferric oxidoreductase" evidence="13">
    <location>
        <begin position="82"/>
        <end position="194"/>
    </location>
</feature>
<dbReference type="InterPro" id="IPR013112">
    <property type="entry name" value="FAD-bd_8"/>
</dbReference>
<dbReference type="Pfam" id="PF01794">
    <property type="entry name" value="Ferric_reduct"/>
    <property type="match status" value="1"/>
</dbReference>
<keyword evidence="3" id="KW-0285">Flavoprotein</keyword>
<keyword evidence="6" id="KW-0249">Electron transport</keyword>
<feature type="region of interest" description="Disordered" evidence="11">
    <location>
        <begin position="407"/>
        <end position="478"/>
    </location>
</feature>
<evidence type="ECO:0000256" key="8">
    <source>
        <dbReference type="ARBA" id="ARBA00023002"/>
    </source>
</evidence>
<dbReference type="SFLD" id="SFLDF00463">
    <property type="entry name" value="AIM14"/>
    <property type="match status" value="1"/>
</dbReference>
<feature type="transmembrane region" description="Helical" evidence="12">
    <location>
        <begin position="150"/>
        <end position="172"/>
    </location>
</feature>
<dbReference type="EMBL" id="CP017558">
    <property type="protein sequence ID" value="AOW07359.1"/>
    <property type="molecule type" value="Genomic_DNA"/>
</dbReference>
<dbReference type="InterPro" id="IPR013121">
    <property type="entry name" value="Fe_red_NAD-bd_6"/>
</dbReference>
<evidence type="ECO:0000256" key="1">
    <source>
        <dbReference type="ARBA" id="ARBA00004141"/>
    </source>
</evidence>
<dbReference type="AlphaFoldDB" id="A0A1H6PKM3"/>
<dbReference type="PANTHER" id="PTHR32361">
    <property type="entry name" value="FERRIC/CUPRIC REDUCTASE TRANSMEMBRANE COMPONENT"/>
    <property type="match status" value="1"/>
</dbReference>
<keyword evidence="4 12" id="KW-0812">Transmembrane</keyword>
<feature type="domain" description="Ferric reductase NAD binding" evidence="15">
    <location>
        <begin position="329"/>
        <end position="509"/>
    </location>
</feature>
<keyword evidence="5" id="KW-0274">FAD</keyword>
<comment type="subcellular location">
    <subcellularLocation>
        <location evidence="1">Membrane</location>
        <topology evidence="1">Multi-pass membrane protein</topology>
    </subcellularLocation>
</comment>
<dbReference type="Pfam" id="PF08022">
    <property type="entry name" value="FAD_binding_8"/>
    <property type="match status" value="1"/>
</dbReference>
<dbReference type="PANTHER" id="PTHR32361:SF9">
    <property type="entry name" value="FERRIC REDUCTASE TRANSMEMBRANE COMPONENT 3-RELATED"/>
    <property type="match status" value="1"/>
</dbReference>
<dbReference type="SUPFAM" id="SSF52343">
    <property type="entry name" value="Ferredoxin reductase-like, C-terminal NADP-linked domain"/>
    <property type="match status" value="1"/>
</dbReference>
<feature type="domain" description="FAD-binding 8" evidence="14">
    <location>
        <begin position="232"/>
        <end position="298"/>
    </location>
</feature>
<evidence type="ECO:0000256" key="3">
    <source>
        <dbReference type="ARBA" id="ARBA00022630"/>
    </source>
</evidence>
<feature type="transmembrane region" description="Helical" evidence="12">
    <location>
        <begin position="118"/>
        <end position="138"/>
    </location>
</feature>
<dbReference type="GeneID" id="2907808"/>
<dbReference type="InterPro" id="IPR013130">
    <property type="entry name" value="Fe3_Rdtase_TM_dom"/>
</dbReference>
<feature type="transmembrane region" description="Helical" evidence="12">
    <location>
        <begin position="53"/>
        <end position="70"/>
    </location>
</feature>
<evidence type="ECO:0000256" key="10">
    <source>
        <dbReference type="ARBA" id="ARBA00023136"/>
    </source>
</evidence>
<dbReference type="GO" id="GO:0006826">
    <property type="term" value="P:iron ion transport"/>
    <property type="evidence" value="ECO:0007669"/>
    <property type="project" value="TreeGrafter"/>
</dbReference>
<dbReference type="InterPro" id="IPR051410">
    <property type="entry name" value="Ferric/Cupric_Reductase"/>
</dbReference>
<feature type="compositionally biased region" description="Basic and acidic residues" evidence="11">
    <location>
        <begin position="453"/>
        <end position="463"/>
    </location>
</feature>
<dbReference type="VEuPathDB" id="FungiDB:YALI0_F18348g"/>
<keyword evidence="9" id="KW-0406">Ion transport</keyword>
<proteinExistence type="predicted"/>
<accession>A0A1H6PKM3</accession>
<evidence type="ECO:0000256" key="11">
    <source>
        <dbReference type="SAM" id="MobiDB-lite"/>
    </source>
</evidence>
<dbReference type="SFLD" id="SFLDS00052">
    <property type="entry name" value="Ferric_Reductase_Domain"/>
    <property type="match status" value="1"/>
</dbReference>
<dbReference type="Gene3D" id="3.40.50.80">
    <property type="entry name" value="Nucleotide-binding domain of ferredoxin-NADP reductase (FNR) module"/>
    <property type="match status" value="1"/>
</dbReference>
<dbReference type="GO" id="GO:0005886">
    <property type="term" value="C:plasma membrane"/>
    <property type="evidence" value="ECO:0007669"/>
    <property type="project" value="TreeGrafter"/>
</dbReference>
<dbReference type="InterPro" id="IPR039261">
    <property type="entry name" value="FNR_nucleotide-bd"/>
</dbReference>
<dbReference type="Proteomes" id="UP000182444">
    <property type="component" value="Chromosome 1F"/>
</dbReference>
<reference evidence="16 17" key="1">
    <citation type="journal article" date="2016" name="PLoS ONE">
        <title>Sequence Assembly of Yarrowia lipolytica Strain W29/CLIB89 Shows Transposable Element Diversity.</title>
        <authorList>
            <person name="Magnan C."/>
            <person name="Yu J."/>
            <person name="Chang I."/>
            <person name="Jahn E."/>
            <person name="Kanomata Y."/>
            <person name="Wu J."/>
            <person name="Zeller M."/>
            <person name="Oakes M."/>
            <person name="Baldi P."/>
            <person name="Sandmeyer S."/>
        </authorList>
    </citation>
    <scope>NUCLEOTIDE SEQUENCE [LARGE SCALE GENOMIC DNA]</scope>
    <source>
        <strain evidence="17">CLIB89(W29)</strain>
    </source>
</reference>
<evidence type="ECO:0000256" key="6">
    <source>
        <dbReference type="ARBA" id="ARBA00022982"/>
    </source>
</evidence>
<dbReference type="GO" id="GO:0000293">
    <property type="term" value="F:ferric-chelate reductase activity"/>
    <property type="evidence" value="ECO:0007669"/>
    <property type="project" value="UniProtKB-ARBA"/>
</dbReference>
<gene>
    <name evidence="16" type="ORF">YALI1_F24332g</name>
</gene>
<dbReference type="SFLD" id="SFLDG01168">
    <property type="entry name" value="Ferric_reductase_subgroup_(FRE"/>
    <property type="match status" value="1"/>
</dbReference>
<organism evidence="16 17">
    <name type="scientific">Yarrowia lipolytica</name>
    <name type="common">Candida lipolytica</name>
    <dbReference type="NCBI Taxonomy" id="4952"/>
    <lineage>
        <taxon>Eukaryota</taxon>
        <taxon>Fungi</taxon>
        <taxon>Dikarya</taxon>
        <taxon>Ascomycota</taxon>
        <taxon>Saccharomycotina</taxon>
        <taxon>Dipodascomycetes</taxon>
        <taxon>Dipodascales</taxon>
        <taxon>Dipodascales incertae sedis</taxon>
        <taxon>Yarrowia</taxon>
    </lineage>
</organism>
<keyword evidence="2" id="KW-0813">Transport</keyword>
<dbReference type="GO" id="GO:0015677">
    <property type="term" value="P:copper ion import"/>
    <property type="evidence" value="ECO:0007669"/>
    <property type="project" value="TreeGrafter"/>
</dbReference>
<dbReference type="GO" id="GO:0006879">
    <property type="term" value="P:intracellular iron ion homeostasis"/>
    <property type="evidence" value="ECO:0007669"/>
    <property type="project" value="TreeGrafter"/>
</dbReference>
<dbReference type="OrthoDB" id="10006946at2759"/>
<feature type="transmembrane region" description="Helical" evidence="12">
    <location>
        <begin position="178"/>
        <end position="197"/>
    </location>
</feature>
<feature type="transmembrane region" description="Helical" evidence="12">
    <location>
        <begin position="204"/>
        <end position="223"/>
    </location>
</feature>
<dbReference type="KEGG" id="yli:2907808"/>
<evidence type="ECO:0000259" key="13">
    <source>
        <dbReference type="Pfam" id="PF01794"/>
    </source>
</evidence>
<evidence type="ECO:0000256" key="9">
    <source>
        <dbReference type="ARBA" id="ARBA00023065"/>
    </source>
</evidence>
<sequence length="525" mass="58629">MLEKRHGDHHNANIKYGTFVLVISLLVVCYIAVRNLTQPEVRARTKRDLRLPLWLSVLLWTALVIGMGVIHVEELNEAAKRFGRLCYALLPLIVFLAIRPSPLPRTFYLKLLPLHKWLGRLATLVGVVHGVLYTVHFVKKNEFYKVFKFDNFLGVIILAVFLVMVVTSLPFFRKRMYSLFYTIHYLSAWFVAIATIFHARPGVGWLFFWVALFMGSSLLYRVLASSTVQIESTEAMGPDLHRVTFPRSILPEFFVPASHIRVSRTLRNPLSWISSTHPYTISSLPSDDHVELIVRPTKFSLAHAASGTQFAVYGPFESLPDDFFSTANRVLVFAGGAGISFALPVVQTLAKAGISHKLVWVLRNKAGVSEVESRLGETPTDIYITGQDPFLGEGVVYAKDAEGTAGLLSEDMEMEEIGQEDEDRERDELDDLLSEDEGSSSQDSTKGAHKNKGKDQDNGKREASQSITYHDGRPQPADTASAYFLNRSAPEGKWILACGPNGLVVTAEQAAKKTGVRFCNETYSM</sequence>
<dbReference type="VEuPathDB" id="FungiDB:YALI1_F24332g"/>
<protein>
    <submittedName>
        <fullName evidence="16">Uncharacterized protein</fullName>
    </submittedName>
</protein>
<feature type="transmembrane region" description="Helical" evidence="12">
    <location>
        <begin position="12"/>
        <end position="33"/>
    </location>
</feature>
<evidence type="ECO:0000313" key="16">
    <source>
        <dbReference type="EMBL" id="AOW07359.1"/>
    </source>
</evidence>
<evidence type="ECO:0000256" key="2">
    <source>
        <dbReference type="ARBA" id="ARBA00022448"/>
    </source>
</evidence>
<dbReference type="RefSeq" id="XP_505574.2">
    <property type="nucleotide sequence ID" value="XM_505574.3"/>
</dbReference>
<evidence type="ECO:0000256" key="12">
    <source>
        <dbReference type="SAM" id="Phobius"/>
    </source>
</evidence>
<evidence type="ECO:0000259" key="15">
    <source>
        <dbReference type="Pfam" id="PF08030"/>
    </source>
</evidence>
<dbReference type="eggNOG" id="KOG0039">
    <property type="taxonomic scope" value="Eukaryota"/>
</dbReference>
<feature type="transmembrane region" description="Helical" evidence="12">
    <location>
        <begin position="82"/>
        <end position="98"/>
    </location>
</feature>
<evidence type="ECO:0000259" key="14">
    <source>
        <dbReference type="Pfam" id="PF08022"/>
    </source>
</evidence>
<evidence type="ECO:0000256" key="7">
    <source>
        <dbReference type="ARBA" id="ARBA00022989"/>
    </source>
</evidence>
<dbReference type="Pfam" id="PF08030">
    <property type="entry name" value="NAD_binding_6"/>
    <property type="match status" value="1"/>
</dbReference>
<dbReference type="CDD" id="cd06186">
    <property type="entry name" value="NOX_Duox_like_FAD_NADP"/>
    <property type="match status" value="1"/>
</dbReference>
<name>A0A1H6PKM3_YARLL</name>
<feature type="compositionally biased region" description="Acidic residues" evidence="11">
    <location>
        <begin position="410"/>
        <end position="438"/>
    </location>
</feature>